<feature type="domain" description="Atypical Rib" evidence="6">
    <location>
        <begin position="1383"/>
        <end position="1453"/>
    </location>
</feature>
<feature type="signal peptide" evidence="4">
    <location>
        <begin position="1"/>
        <end position="33"/>
    </location>
</feature>
<feature type="region of interest" description="Disordered" evidence="3">
    <location>
        <begin position="1984"/>
        <end position="2007"/>
    </location>
</feature>
<keyword evidence="8" id="KW-1185">Reference proteome</keyword>
<feature type="domain" description="Atypical Rib" evidence="6">
    <location>
        <begin position="1149"/>
        <end position="1219"/>
    </location>
</feature>
<name>A0ABY4TL82_9FIRM</name>
<evidence type="ECO:0000256" key="2">
    <source>
        <dbReference type="ARBA" id="ARBA00022729"/>
    </source>
</evidence>
<organism evidence="7 8">
    <name type="scientific">Peptoniphilus genitalis</name>
    <dbReference type="NCBI Taxonomy" id="3036303"/>
    <lineage>
        <taxon>Bacteria</taxon>
        <taxon>Bacillati</taxon>
        <taxon>Bacillota</taxon>
        <taxon>Tissierellia</taxon>
        <taxon>Tissierellales</taxon>
        <taxon>Peptoniphilaceae</taxon>
        <taxon>Peptoniphilus</taxon>
    </lineage>
</organism>
<feature type="region of interest" description="Disordered" evidence="3">
    <location>
        <begin position="2060"/>
        <end position="2083"/>
    </location>
</feature>
<proteinExistence type="predicted"/>
<feature type="domain" description="Atypical Rib" evidence="6">
    <location>
        <begin position="1683"/>
        <end position="1753"/>
    </location>
</feature>
<feature type="domain" description="Atypical Rib" evidence="6">
    <location>
        <begin position="1759"/>
        <end position="1829"/>
    </location>
</feature>
<dbReference type="RefSeq" id="WP_250341840.1">
    <property type="nucleotide sequence ID" value="NZ_CP097885.1"/>
</dbReference>
<dbReference type="Pfam" id="PF09479">
    <property type="entry name" value="Flg_new"/>
    <property type="match status" value="1"/>
</dbReference>
<sequence length="2411" mass="262747">MDNKRKKFNTNRVAAYALSGVMLASVIPYNVFATNMTGTEKATIEAADKLGISSPKINGAVRAENTDALSSATYYNKANWENKIKDKSRWPVGDKQRLVRVTTSDPVEMNDIDYDGNFVDANGRTVLRMVYKEKGAAATAVWYRAIFNFGDLDQYIDYDKSYMVGVNTLGNEAKKGNLEPFNDRKERIVDLGVLRGDLTNQRKNLPINLVLKEGVTIKDLGQKNYIVQMRLADKKGERIYAYAPKGTSMDYSTYTKTTSVSLEDKVNRLFIKGGYQSDGKNATAQEFVMSEFIANPEQYKDEKNLGIIRTQYTGQRAGNAASPTTGGQPIAFTQAFDANLLKYLKADDKGNVAYVNVLENTRLKSKWSKNVGFKKDDFNITKDGKLAYLVIGTHDFQKDGVKKVEIPKHDQHTMIQGYYITAIDYVVDKSKFEDTFAGRDELSGGNKTRKLNYSMISGWTNPNTEGWVVYEKEYKDGYVANEGESFIIDTTTDPADKQIMLQIGNDDAVIRKQQGYYSYYITSDKGIETIERYADGIYKFDLREGATVKPGDKIKVYMPYAKDHDKPVNFLEIHNGTKLNEGGATLKLQKDRNINMHLYKEGKKGYYILKYTLADGTKAEKKFEPKGFWSFDNKDKVMDGGSNLVTLSTGGNFYINTKKLKPGEDIIVESYDEKGTKLEDQTSWFKYRELTKAQDTVKELTWTDSSDKSSILSINKSLYTPYQVLFTNDYADGTDDFYKDPKVLPASNDDFKKDTKEFVGYTKYDGGKVRTLYEEGKTGKLYAKVEADENEYDKDGNLVGKDVSKKITIPKSDIFDAQFAGDSKEYTAYEYKVDLTKMLPYHSDDKTETKLTLLKDMKFVSTASDGSSLPSDLYETRVRARVLFDANTGKLTEGDKQVDKVVKIAPDNVDFFDQKDYKPNGFEGANVKKDTGDKFPEAPKLEGKNFLGWVTEEGKKALGDKAVVTADDFNKLAKEQVFTNETPITKHLVVYAVYSEDVAVTFDANQGKFGDGKDTTNVKVEGGNVTKPADPTRVGYKFLGWAATKDAKEADANILNDVTSPKTVYAVWEKTAEELTLNNPTPVEVKDTKNLTSDEKGKVADAVIAANPTLTKAEITVADDGTVTVKTKDGKTGTLTPDKTVKQKEVQNNFNPPKEPVKVVDKTKLTPEEKQAVKNAIKEANSDRNFKDEDITVNDDGSVKINQAGKVGSFTPDQTVVQKDTILDLTAPDKTEVKDITNLTQTERDKVAAAVKEANKTKLSNDAVVTVDDKGNVTVTDGTKTGKLEGKDTVKPFDRAGKTLNDPAITPVGNLEKLNETEKTKVRDAVKAANPDLGFADNEIQVADDGTVTVPMGKNSDDTTKTQEIPASKTVRQVTDADKIIPLNVPEKTKVADKTNLTQEEKDKVKEAVKKANPDLPADAKITVGNDGSVTVVSGEGENQKVGELSQADTVEEMAIKAPAEPVKVADPSNLTEPEKKAVEDAVKKANPNLPEGATIEVGKDGTVTVKDKDGKELGKLTPDKTVKKADEAGTVVAPAEPVKVADPSNLTEPEKKAVEDAVKKANPDLPKDATIEVGKDGTVTVKDKDGKELGKLTPDKTVKKADEAGTVVAPAEPVKVADPSNLTEPEKKAVEDAVKKANPDLPKDAKVTVGNDGTVTVTDKDGKELGKLTPDKTVKKADEAGTVVAPAEPVKVADPSNLTEPEKKAVEDAVKKANPDLPKDAKVTVGNDGTVTVTDKDGKELGKLTPDKTVKKADEAGTVVAPAEPVKVADPSNLTEPEKKAVEDAVKKANPDLPKDATIEVGKDGTVTVKDKDGKELGKLTPDKTVKKADEAGTVVAPAEPVKVADPSNLTEPEKKAVEDAVKKANPDLPKDAKVTVGNDGTVTVTDKDGKELGKLTPDKTVKKADEAGTVVAPAEPVKVADPSNLTEPEKKAVEDAVKKANPDLPKDAKVTVGNDGTVTVTDKDGKELGKLTPDKTVKKADEAGTVVAPAEPVKVADPSNLTEPEKKAVEDAVKKANPDLPKDAKVTVGNDGTVTVTDKDGKELGKLTPDKTVKKADEAGTVVAPAEPVKVADPSNLTEPEKKAVEDAVKKANPDLPKDAKVTVGNDGTVTVTDKDGKEIGKLTPKQTVKAADTTPDNGKKTLLPTDDYQDTGIKAGDGVDSNDISAIDEDGSYVPVYVDNNGNIIVKPGKDVDGPIKVTINKDGKERVIFIDILGHSMGHDDNGYRPGYFDGSYNIPGIRYRDHKTPTHPVTVTVPEKTETGVKVRDTLWYIFHINEFEYEVVRNGVVTKRLMDVTPVLQNNRTMLPLRYVAEALQADVKWDAKTRTATFTKDGLTASIQIDSDEIVLSNGKTVKMDSKPLNINDRILVSVTNVANVFGLTNGNTKDKADQDIEWEQKDKSATIYIRR</sequence>
<protein>
    <submittedName>
        <fullName evidence="7">Stalk domain-containing protein</fullName>
    </submittedName>
</protein>
<evidence type="ECO:0000259" key="5">
    <source>
        <dbReference type="Pfam" id="PF07833"/>
    </source>
</evidence>
<dbReference type="InterPro" id="IPR044024">
    <property type="entry name" value="aRib"/>
</dbReference>
<feature type="region of interest" description="Disordered" evidence="3">
    <location>
        <begin position="2129"/>
        <end position="2148"/>
    </location>
</feature>
<gene>
    <name evidence="7" type="ORF">M9426_07550</name>
</gene>
<dbReference type="SUPFAM" id="SSF55383">
    <property type="entry name" value="Copper amine oxidase, domain N"/>
    <property type="match status" value="1"/>
</dbReference>
<accession>A0ABY4TL82</accession>
<dbReference type="InterPro" id="IPR012854">
    <property type="entry name" value="Cu_amine_oxidase-like_N"/>
</dbReference>
<evidence type="ECO:0000256" key="4">
    <source>
        <dbReference type="SAM" id="SignalP"/>
    </source>
</evidence>
<feature type="compositionally biased region" description="Low complexity" evidence="3">
    <location>
        <begin position="1724"/>
        <end position="1734"/>
    </location>
</feature>
<feature type="domain" description="Atypical Rib" evidence="6">
    <location>
        <begin position="1531"/>
        <end position="1601"/>
    </location>
</feature>
<dbReference type="InterPro" id="IPR042229">
    <property type="entry name" value="Listeria/Bacterioides_rpt_sf"/>
</dbReference>
<feature type="domain" description="Copper amine oxidase-like N-terminal" evidence="5">
    <location>
        <begin position="2295"/>
        <end position="2384"/>
    </location>
</feature>
<feature type="domain" description="Atypical Rib" evidence="6">
    <location>
        <begin position="1076"/>
        <end position="1144"/>
    </location>
</feature>
<dbReference type="Gene3D" id="3.10.20.890">
    <property type="match status" value="14"/>
</dbReference>
<dbReference type="InterPro" id="IPR013378">
    <property type="entry name" value="InlB-like_B-rpt"/>
</dbReference>
<keyword evidence="2 4" id="KW-0732">Signal</keyword>
<feature type="domain" description="Atypical Rib" evidence="6">
    <location>
        <begin position="1224"/>
        <end position="1291"/>
    </location>
</feature>
<feature type="domain" description="Atypical Rib" evidence="6">
    <location>
        <begin position="1299"/>
        <end position="1373"/>
    </location>
</feature>
<dbReference type="Pfam" id="PF07833">
    <property type="entry name" value="Cu_amine_oxidN1"/>
    <property type="match status" value="1"/>
</dbReference>
<dbReference type="Proteomes" id="UP001056218">
    <property type="component" value="Chromosome"/>
</dbReference>
<evidence type="ECO:0000256" key="3">
    <source>
        <dbReference type="SAM" id="MobiDB-lite"/>
    </source>
</evidence>
<dbReference type="EMBL" id="CP097885">
    <property type="protein sequence ID" value="URN41106.1"/>
    <property type="molecule type" value="Genomic_DNA"/>
</dbReference>
<feature type="compositionally biased region" description="Basic and acidic residues" evidence="3">
    <location>
        <begin position="1701"/>
        <end position="1723"/>
    </location>
</feature>
<dbReference type="Gene3D" id="3.30.457.10">
    <property type="entry name" value="Copper amine oxidase-like, N-terminal domain"/>
    <property type="match status" value="1"/>
</dbReference>
<feature type="domain" description="Atypical Rib" evidence="6">
    <location>
        <begin position="2063"/>
        <end position="2133"/>
    </location>
</feature>
<comment type="subcellular location">
    <subcellularLocation>
        <location evidence="1">Cell envelope</location>
    </subcellularLocation>
</comment>
<feature type="domain" description="Atypical Rib" evidence="6">
    <location>
        <begin position="1456"/>
        <end position="1525"/>
    </location>
</feature>
<dbReference type="Gene3D" id="2.60.40.4270">
    <property type="entry name" value="Listeria-Bacteroides repeat domain"/>
    <property type="match status" value="1"/>
</dbReference>
<evidence type="ECO:0000313" key="8">
    <source>
        <dbReference type="Proteomes" id="UP001056218"/>
    </source>
</evidence>
<dbReference type="Pfam" id="PF18938">
    <property type="entry name" value="aRib"/>
    <property type="match status" value="14"/>
</dbReference>
<evidence type="ECO:0000313" key="7">
    <source>
        <dbReference type="EMBL" id="URN41106.1"/>
    </source>
</evidence>
<feature type="region of interest" description="Disordered" evidence="3">
    <location>
        <begin position="1680"/>
        <end position="1779"/>
    </location>
</feature>
<evidence type="ECO:0000256" key="1">
    <source>
        <dbReference type="ARBA" id="ARBA00004196"/>
    </source>
</evidence>
<feature type="chain" id="PRO_5045818110" evidence="4">
    <location>
        <begin position="34"/>
        <end position="2411"/>
    </location>
</feature>
<feature type="domain" description="Atypical Rib" evidence="6">
    <location>
        <begin position="1835"/>
        <end position="1905"/>
    </location>
</feature>
<dbReference type="InterPro" id="IPR036582">
    <property type="entry name" value="Mao_N_sf"/>
</dbReference>
<feature type="domain" description="Atypical Rib" evidence="6">
    <location>
        <begin position="1987"/>
        <end position="2057"/>
    </location>
</feature>
<feature type="domain" description="Atypical Rib" evidence="6">
    <location>
        <begin position="1911"/>
        <end position="1981"/>
    </location>
</feature>
<feature type="domain" description="Atypical Rib" evidence="6">
    <location>
        <begin position="1607"/>
        <end position="1677"/>
    </location>
</feature>
<reference evidence="7 8" key="1">
    <citation type="submission" date="2022-05" db="EMBL/GenBank/DDBJ databases">
        <title>Identification of Peptoniphilus vaginalis-like Bacteria, Peptoniphilus septimus sp. nov. from Blood Cultures in a Cervical Cancer Patient receiving Chemotherapy: Case and Implications.</title>
        <authorList>
            <person name="Zhan X.-Y."/>
        </authorList>
    </citation>
    <scope>NUCLEOTIDE SEQUENCE [LARGE SCALE GENOMIC DNA]</scope>
    <source>
        <strain evidence="7 8">SAHP1</strain>
    </source>
</reference>
<evidence type="ECO:0000259" key="6">
    <source>
        <dbReference type="Pfam" id="PF18938"/>
    </source>
</evidence>
<feature type="compositionally biased region" description="Basic and acidic residues" evidence="3">
    <location>
        <begin position="1735"/>
        <end position="1756"/>
    </location>
</feature>